<dbReference type="Proteomes" id="UP000265520">
    <property type="component" value="Unassembled WGS sequence"/>
</dbReference>
<sequence length="53" mass="6028">EGLTAEELTKKEPDEKQHMQMTDARCSRCTEVKVGLREIIHAGHDDPGMCCLW</sequence>
<evidence type="ECO:0000313" key="2">
    <source>
        <dbReference type="EMBL" id="MCI18353.1"/>
    </source>
</evidence>
<proteinExistence type="predicted"/>
<keyword evidence="3" id="KW-1185">Reference proteome</keyword>
<dbReference type="PANTHER" id="PTHR46871:SF1">
    <property type="entry name" value="BROMO-ADJACENT HOMOLOGY (BAH) DOMAIN-CONTAINING PROTEIN"/>
    <property type="match status" value="1"/>
</dbReference>
<comment type="caution">
    <text evidence="2">The sequence shown here is derived from an EMBL/GenBank/DDBJ whole genome shotgun (WGS) entry which is preliminary data.</text>
</comment>
<organism evidence="2 3">
    <name type="scientific">Trifolium medium</name>
    <dbReference type="NCBI Taxonomy" id="97028"/>
    <lineage>
        <taxon>Eukaryota</taxon>
        <taxon>Viridiplantae</taxon>
        <taxon>Streptophyta</taxon>
        <taxon>Embryophyta</taxon>
        <taxon>Tracheophyta</taxon>
        <taxon>Spermatophyta</taxon>
        <taxon>Magnoliopsida</taxon>
        <taxon>eudicotyledons</taxon>
        <taxon>Gunneridae</taxon>
        <taxon>Pentapetalae</taxon>
        <taxon>rosids</taxon>
        <taxon>fabids</taxon>
        <taxon>Fabales</taxon>
        <taxon>Fabaceae</taxon>
        <taxon>Papilionoideae</taxon>
        <taxon>50 kb inversion clade</taxon>
        <taxon>NPAAA clade</taxon>
        <taxon>Hologalegina</taxon>
        <taxon>IRL clade</taxon>
        <taxon>Trifolieae</taxon>
        <taxon>Trifolium</taxon>
    </lineage>
</organism>
<reference evidence="2 3" key="1">
    <citation type="journal article" date="2018" name="Front. Plant Sci.">
        <title>Red Clover (Trifolium pratense) and Zigzag Clover (T. medium) - A Picture of Genomic Similarities and Differences.</title>
        <authorList>
            <person name="Dluhosova J."/>
            <person name="Istvanek J."/>
            <person name="Nedelnik J."/>
            <person name="Repkova J."/>
        </authorList>
    </citation>
    <scope>NUCLEOTIDE SEQUENCE [LARGE SCALE GENOMIC DNA]</scope>
    <source>
        <strain evidence="3">cv. 10/8</strain>
        <tissue evidence="2">Leaf</tissue>
    </source>
</reference>
<feature type="compositionally biased region" description="Basic and acidic residues" evidence="1">
    <location>
        <begin position="7"/>
        <end position="18"/>
    </location>
</feature>
<dbReference type="PANTHER" id="PTHR46871">
    <property type="entry name" value="BROMO-ADJACENT HOMOLOGY (BAH) DOMAIN-CONTAINING PROTEIN"/>
    <property type="match status" value="1"/>
</dbReference>
<feature type="non-terminal residue" evidence="2">
    <location>
        <position position="1"/>
    </location>
</feature>
<dbReference type="EMBL" id="LXQA010109766">
    <property type="protein sequence ID" value="MCI18353.1"/>
    <property type="molecule type" value="Genomic_DNA"/>
</dbReference>
<evidence type="ECO:0000313" key="3">
    <source>
        <dbReference type="Proteomes" id="UP000265520"/>
    </source>
</evidence>
<evidence type="ECO:0000256" key="1">
    <source>
        <dbReference type="SAM" id="MobiDB-lite"/>
    </source>
</evidence>
<protein>
    <submittedName>
        <fullName evidence="2">Bromo-adjacent-like (BAH) domain protein</fullName>
    </submittedName>
</protein>
<accession>A0A392Q1S0</accession>
<feature type="region of interest" description="Disordered" evidence="1">
    <location>
        <begin position="1"/>
        <end position="20"/>
    </location>
</feature>
<dbReference type="AlphaFoldDB" id="A0A392Q1S0"/>
<name>A0A392Q1S0_9FABA</name>